<organism evidence="2 3">
    <name type="scientific">Mucilaginibacter achroorhodeus</name>
    <dbReference type="NCBI Taxonomy" id="2599294"/>
    <lineage>
        <taxon>Bacteria</taxon>
        <taxon>Pseudomonadati</taxon>
        <taxon>Bacteroidota</taxon>
        <taxon>Sphingobacteriia</taxon>
        <taxon>Sphingobacteriales</taxon>
        <taxon>Sphingobacteriaceae</taxon>
        <taxon>Mucilaginibacter</taxon>
    </lineage>
</organism>
<keyword evidence="3" id="KW-1185">Reference proteome</keyword>
<sequence length="66" mass="7377">MGLIRFIAIGAAVGLGVNYLMKKRDEDGRSVLDDLREKAPEWFDKAKEFAADKVDMAAEKVRSYNG</sequence>
<evidence type="ECO:0000313" key="2">
    <source>
        <dbReference type="EMBL" id="TWR24510.1"/>
    </source>
</evidence>
<evidence type="ECO:0000313" key="3">
    <source>
        <dbReference type="Proteomes" id="UP000318010"/>
    </source>
</evidence>
<dbReference type="AlphaFoldDB" id="A0A563TZF6"/>
<keyword evidence="1" id="KW-0812">Transmembrane</keyword>
<accession>A0A563TZF6</accession>
<dbReference type="OrthoDB" id="798795at2"/>
<feature type="transmembrane region" description="Helical" evidence="1">
    <location>
        <begin position="6"/>
        <end position="21"/>
    </location>
</feature>
<keyword evidence="1" id="KW-1133">Transmembrane helix</keyword>
<keyword evidence="1" id="KW-0472">Membrane</keyword>
<dbReference type="EMBL" id="VOEI01000006">
    <property type="protein sequence ID" value="TWR24510.1"/>
    <property type="molecule type" value="Genomic_DNA"/>
</dbReference>
<protein>
    <submittedName>
        <fullName evidence="2">YtxH domain-containing protein</fullName>
    </submittedName>
</protein>
<evidence type="ECO:0000256" key="1">
    <source>
        <dbReference type="SAM" id="Phobius"/>
    </source>
</evidence>
<gene>
    <name evidence="2" type="ORF">FPZ42_15530</name>
</gene>
<dbReference type="Proteomes" id="UP000318010">
    <property type="component" value="Unassembled WGS sequence"/>
</dbReference>
<comment type="caution">
    <text evidence="2">The sequence shown here is derived from an EMBL/GenBank/DDBJ whole genome shotgun (WGS) entry which is preliminary data.</text>
</comment>
<name>A0A563TZF6_9SPHI</name>
<dbReference type="RefSeq" id="WP_146272752.1">
    <property type="nucleotide sequence ID" value="NZ_VOEI01000006.1"/>
</dbReference>
<reference evidence="2 3" key="1">
    <citation type="submission" date="2019-07" db="EMBL/GenBank/DDBJ databases">
        <authorList>
            <person name="Kim J."/>
        </authorList>
    </citation>
    <scope>NUCLEOTIDE SEQUENCE [LARGE SCALE GENOMIC DNA]</scope>
    <source>
        <strain evidence="2 3">MJ1a</strain>
    </source>
</reference>
<proteinExistence type="predicted"/>